<dbReference type="NCBIfam" id="TIGR04370">
    <property type="entry name" value="glyco_rpt_poly"/>
    <property type="match status" value="1"/>
</dbReference>
<evidence type="ECO:0000256" key="1">
    <source>
        <dbReference type="SAM" id="Phobius"/>
    </source>
</evidence>
<dbReference type="Proteomes" id="UP000294545">
    <property type="component" value="Unassembled WGS sequence"/>
</dbReference>
<feature type="transmembrane region" description="Helical" evidence="1">
    <location>
        <begin position="7"/>
        <end position="25"/>
    </location>
</feature>
<keyword evidence="1" id="KW-0472">Membrane</keyword>
<organism evidence="2 3">
    <name type="scientific">Natranaerovirga hydrolytica</name>
    <dbReference type="NCBI Taxonomy" id="680378"/>
    <lineage>
        <taxon>Bacteria</taxon>
        <taxon>Bacillati</taxon>
        <taxon>Bacillota</taxon>
        <taxon>Clostridia</taxon>
        <taxon>Lachnospirales</taxon>
        <taxon>Natranaerovirgaceae</taxon>
        <taxon>Natranaerovirga</taxon>
    </lineage>
</organism>
<dbReference type="RefSeq" id="WP_132282055.1">
    <property type="nucleotide sequence ID" value="NZ_SMGQ01000012.1"/>
</dbReference>
<accession>A0A4R1MMM4</accession>
<evidence type="ECO:0000313" key="2">
    <source>
        <dbReference type="EMBL" id="TCK93142.1"/>
    </source>
</evidence>
<dbReference type="EMBL" id="SMGQ01000012">
    <property type="protein sequence ID" value="TCK93142.1"/>
    <property type="molecule type" value="Genomic_DNA"/>
</dbReference>
<dbReference type="AlphaFoldDB" id="A0A4R1MMM4"/>
<keyword evidence="1" id="KW-1133">Transmembrane helix</keyword>
<feature type="transmembrane region" description="Helical" evidence="1">
    <location>
        <begin position="262"/>
        <end position="279"/>
    </location>
</feature>
<feature type="transmembrane region" description="Helical" evidence="1">
    <location>
        <begin position="56"/>
        <end position="76"/>
    </location>
</feature>
<feature type="transmembrane region" description="Helical" evidence="1">
    <location>
        <begin position="380"/>
        <end position="401"/>
    </location>
</feature>
<keyword evidence="3" id="KW-1185">Reference proteome</keyword>
<feature type="transmembrane region" description="Helical" evidence="1">
    <location>
        <begin position="91"/>
        <end position="109"/>
    </location>
</feature>
<feature type="transmembrane region" description="Helical" evidence="1">
    <location>
        <begin position="408"/>
        <end position="426"/>
    </location>
</feature>
<reference evidence="2 3" key="1">
    <citation type="submission" date="2019-03" db="EMBL/GenBank/DDBJ databases">
        <title>Genomic Encyclopedia of Type Strains, Phase IV (KMG-IV): sequencing the most valuable type-strain genomes for metagenomic binning, comparative biology and taxonomic classification.</title>
        <authorList>
            <person name="Goeker M."/>
        </authorList>
    </citation>
    <scope>NUCLEOTIDE SEQUENCE [LARGE SCALE GENOMIC DNA]</scope>
    <source>
        <strain evidence="2 3">DSM 24176</strain>
    </source>
</reference>
<dbReference type="OrthoDB" id="2085807at2"/>
<feature type="transmembrane region" description="Helical" evidence="1">
    <location>
        <begin position="169"/>
        <end position="192"/>
    </location>
</feature>
<evidence type="ECO:0000313" key="3">
    <source>
        <dbReference type="Proteomes" id="UP000294545"/>
    </source>
</evidence>
<feature type="transmembrane region" description="Helical" evidence="1">
    <location>
        <begin position="130"/>
        <end position="149"/>
    </location>
</feature>
<feature type="transmembrane region" description="Helical" evidence="1">
    <location>
        <begin position="199"/>
        <end position="219"/>
    </location>
</feature>
<name>A0A4R1MMM4_9FIRM</name>
<keyword evidence="1" id="KW-0812">Transmembrane</keyword>
<feature type="transmembrane region" description="Helical" evidence="1">
    <location>
        <begin position="432"/>
        <end position="450"/>
    </location>
</feature>
<feature type="transmembrane region" description="Helical" evidence="1">
    <location>
        <begin position="225"/>
        <end position="242"/>
    </location>
</feature>
<gene>
    <name evidence="2" type="ORF">EDC19_1321</name>
</gene>
<comment type="caution">
    <text evidence="2">The sequence shown here is derived from an EMBL/GenBank/DDBJ whole genome shotgun (WGS) entry which is preliminary data.</text>
</comment>
<feature type="transmembrane region" description="Helical" evidence="1">
    <location>
        <begin position="31"/>
        <end position="49"/>
    </location>
</feature>
<sequence length="478" mass="55399">MKKIMIAIVMIITMLISSLAILNITSIESLVFPYILTLIVVGVYTFKSIKFFSPSFFFVLFFVMLFFVQPILKYAFDLPLLQFDISTHKTYGLITINGFITFLLGHHIVQNNSKNEIRNMLGEFSDRRHSKIIFILTAIITLVISLALLKVGPTNILKLGRVDLKLSRGISYLLLTYSTHLVSFLIFLIFISKKKVRRFNIFIWVIFFIIVEILYFLLFRTRSHMVQHFMSAVVAIFYRYCYTDEKVFILPSSRKRNKKSSMLIIMIILAITVITMRFLRGSFEPGMSISDFNFNFRLFLTLSVQSGDLGYAGVVMELIELFPNSFDFLNGQSYYRFLFIGIPRFIWPNKPLNTQRIIGSILQPGSITQTIPPGIVGDTYINFGIYGWILMLLFGLFFGYLSRNINKFTIAIWSVGTVWIFHMVRGGFTNPLIIFIIQFVMVKSLFNYLIHGKVIYLSYRKRINSSSFKMNYSGENNE</sequence>
<proteinExistence type="predicted"/>
<protein>
    <submittedName>
        <fullName evidence="2">Oligosaccharide repeat unit polymerase</fullName>
    </submittedName>
</protein>